<dbReference type="Gene3D" id="3.40.50.300">
    <property type="entry name" value="P-loop containing nucleotide triphosphate hydrolases"/>
    <property type="match status" value="1"/>
</dbReference>
<dbReference type="InterPro" id="IPR030379">
    <property type="entry name" value="G_SEPTIN_dom"/>
</dbReference>
<sequence length="43" mass="5116">HRTHLQDLKEVTHNIFYETYRAKRLNENGNLAHDTVEAHESNL</sequence>
<reference evidence="2 3" key="1">
    <citation type="journal article" date="2018" name="Nat. Ecol. Evol.">
        <title>Shark genomes provide insights into elasmobranch evolution and the origin of vertebrates.</title>
        <authorList>
            <person name="Hara Y"/>
            <person name="Yamaguchi K"/>
            <person name="Onimaru K"/>
            <person name="Kadota M"/>
            <person name="Koyanagi M"/>
            <person name="Keeley SD"/>
            <person name="Tatsumi K"/>
            <person name="Tanaka K"/>
            <person name="Motone F"/>
            <person name="Kageyama Y"/>
            <person name="Nozu R"/>
            <person name="Adachi N"/>
            <person name="Nishimura O"/>
            <person name="Nakagawa R"/>
            <person name="Tanegashima C"/>
            <person name="Kiyatake I"/>
            <person name="Matsumoto R"/>
            <person name="Murakumo K"/>
            <person name="Nishida K"/>
            <person name="Terakita A"/>
            <person name="Kuratani S"/>
            <person name="Sato K"/>
            <person name="Hyodo S Kuraku.S."/>
        </authorList>
    </citation>
    <scope>NUCLEOTIDE SEQUENCE [LARGE SCALE GENOMIC DNA]</scope>
</reference>
<evidence type="ECO:0000313" key="2">
    <source>
        <dbReference type="EMBL" id="GCC16990.1"/>
    </source>
</evidence>
<evidence type="ECO:0000313" key="3">
    <source>
        <dbReference type="Proteomes" id="UP000287033"/>
    </source>
</evidence>
<dbReference type="STRING" id="137246.A0A401RFT1"/>
<dbReference type="AlphaFoldDB" id="A0A401RFT1"/>
<evidence type="ECO:0000259" key="1">
    <source>
        <dbReference type="Pfam" id="PF00735"/>
    </source>
</evidence>
<organism evidence="2 3">
    <name type="scientific">Chiloscyllium punctatum</name>
    <name type="common">Brownbanded bambooshark</name>
    <name type="synonym">Hemiscyllium punctatum</name>
    <dbReference type="NCBI Taxonomy" id="137246"/>
    <lineage>
        <taxon>Eukaryota</taxon>
        <taxon>Metazoa</taxon>
        <taxon>Chordata</taxon>
        <taxon>Craniata</taxon>
        <taxon>Vertebrata</taxon>
        <taxon>Chondrichthyes</taxon>
        <taxon>Elasmobranchii</taxon>
        <taxon>Galeomorphii</taxon>
        <taxon>Galeoidea</taxon>
        <taxon>Orectolobiformes</taxon>
        <taxon>Hemiscylliidae</taxon>
        <taxon>Chiloscyllium</taxon>
    </lineage>
</organism>
<dbReference type="InterPro" id="IPR027417">
    <property type="entry name" value="P-loop_NTPase"/>
</dbReference>
<dbReference type="EMBL" id="BEZZ01003971">
    <property type="protein sequence ID" value="GCC16990.1"/>
    <property type="molecule type" value="Genomic_DNA"/>
</dbReference>
<dbReference type="Pfam" id="PF00735">
    <property type="entry name" value="Septin"/>
    <property type="match status" value="1"/>
</dbReference>
<feature type="domain" description="Septin-type G" evidence="1">
    <location>
        <begin position="2"/>
        <end position="31"/>
    </location>
</feature>
<accession>A0A401RFT1</accession>
<proteinExistence type="predicted"/>
<protein>
    <recommendedName>
        <fullName evidence="1">Septin-type G domain-containing protein</fullName>
    </recommendedName>
</protein>
<keyword evidence="3" id="KW-1185">Reference proteome</keyword>
<gene>
    <name evidence="2" type="ORF">chiPu_0021466</name>
</gene>
<dbReference type="Proteomes" id="UP000287033">
    <property type="component" value="Unassembled WGS sequence"/>
</dbReference>
<name>A0A401RFT1_CHIPU</name>
<dbReference type="GO" id="GO:0005525">
    <property type="term" value="F:GTP binding"/>
    <property type="evidence" value="ECO:0007669"/>
    <property type="project" value="InterPro"/>
</dbReference>
<feature type="non-terminal residue" evidence="2">
    <location>
        <position position="1"/>
    </location>
</feature>
<comment type="caution">
    <text evidence="2">The sequence shown here is derived from an EMBL/GenBank/DDBJ whole genome shotgun (WGS) entry which is preliminary data.</text>
</comment>